<dbReference type="RefSeq" id="WP_124155305.1">
    <property type="nucleotide sequence ID" value="NZ_CAWOLW010000095.1"/>
</dbReference>
<keyword evidence="2" id="KW-0808">Transferase</keyword>
<comment type="caution">
    <text evidence="2">The sequence shown here is derived from an EMBL/GenBank/DDBJ whole genome shotgun (WGS) entry which is preliminary data.</text>
</comment>
<protein>
    <submittedName>
        <fullName evidence="2">1-acyl-sn-glycerol-3-phosphate acyltransferase</fullName>
    </submittedName>
</protein>
<dbReference type="OrthoDB" id="524611at2"/>
<dbReference type="Proteomes" id="UP000269154">
    <property type="component" value="Unassembled WGS sequence"/>
</dbReference>
<evidence type="ECO:0000259" key="1">
    <source>
        <dbReference type="SMART" id="SM00563"/>
    </source>
</evidence>
<name>A0A3N6R932_9CYAN</name>
<feature type="domain" description="Phospholipid/glycerol acyltransferase" evidence="1">
    <location>
        <begin position="66"/>
        <end position="210"/>
    </location>
</feature>
<gene>
    <name evidence="2" type="ORF">D5R40_24255</name>
</gene>
<accession>A0A3N6R932</accession>
<keyword evidence="3" id="KW-1185">Reference proteome</keyword>
<sequence>MSHSTIQVQPPLKFIPPNFKPLVRLGTKLMLPWWLKYQVSVADVQADNLETLAQLYQNFHQGKNRFLMAFRHPNANDPYCLGYMIWYLLPKFAKQQGITLPSLLHYHFLFDRGIPLWAGDFVGKWYSYLGGSSIHRGKIDRQGLKSARELFANGNLPMMAAPEGGTNGHNERVSPLEPGIAQMGFWCVEDIHQATRSEEVLIVPIGIQYKYLGEPWENIERLLSKLEKDSGLFSSSENLFHQQKLAPSALYQRLLRLGVHLLEKMEEFYRKFYHRDLPKSTQESSSQQSLIDDQMNEMIATRLNALLDVALEVAEEYFQIQANGNFIDRCRRLEQAGWDFIYREDIENLATLSPLDRGLANRLAQEASLRMWHMRLVESFVAVSGKYITEKPTVERFSDTTLLIWDMINRIKGGNPLKRPILGKQIVYMTVGQPISVSQRWESYKTKRRTAISELTQDLQEALEETIK</sequence>
<dbReference type="SUPFAM" id="SSF69593">
    <property type="entry name" value="Glycerol-3-phosphate (1)-acyltransferase"/>
    <property type="match status" value="1"/>
</dbReference>
<organism evidence="2 3">
    <name type="scientific">Okeania hirsuta</name>
    <dbReference type="NCBI Taxonomy" id="1458930"/>
    <lineage>
        <taxon>Bacteria</taxon>
        <taxon>Bacillati</taxon>
        <taxon>Cyanobacteriota</taxon>
        <taxon>Cyanophyceae</taxon>
        <taxon>Oscillatoriophycideae</taxon>
        <taxon>Oscillatoriales</taxon>
        <taxon>Microcoleaceae</taxon>
        <taxon>Okeania</taxon>
    </lineage>
</organism>
<keyword evidence="2" id="KW-0012">Acyltransferase</keyword>
<dbReference type="SMART" id="SM00563">
    <property type="entry name" value="PlsC"/>
    <property type="match status" value="1"/>
</dbReference>
<dbReference type="AlphaFoldDB" id="A0A3N6R932"/>
<evidence type="ECO:0000313" key="3">
    <source>
        <dbReference type="Proteomes" id="UP000269154"/>
    </source>
</evidence>
<dbReference type="InterPro" id="IPR002123">
    <property type="entry name" value="Plipid/glycerol_acylTrfase"/>
</dbReference>
<dbReference type="GO" id="GO:0016746">
    <property type="term" value="F:acyltransferase activity"/>
    <property type="evidence" value="ECO:0007669"/>
    <property type="project" value="UniProtKB-KW"/>
</dbReference>
<dbReference type="EMBL" id="RCBY01000184">
    <property type="protein sequence ID" value="RQH30028.1"/>
    <property type="molecule type" value="Genomic_DNA"/>
</dbReference>
<evidence type="ECO:0000313" key="2">
    <source>
        <dbReference type="EMBL" id="RQH30028.1"/>
    </source>
</evidence>
<proteinExistence type="predicted"/>
<reference evidence="2 3" key="1">
    <citation type="journal article" date="2018" name="ACS Chem. Biol.">
        <title>Ketoreductase domain dysfunction expands chemodiversity: malyngamide biosynthesis in the cyanobacterium Okeania hirsuta.</title>
        <authorList>
            <person name="Moss N.A."/>
            <person name="Leao T."/>
            <person name="Rankin M."/>
            <person name="McCullough T.M."/>
            <person name="Qu P."/>
            <person name="Korobeynikov A."/>
            <person name="Smith J.L."/>
            <person name="Gerwick L."/>
            <person name="Gerwick W.H."/>
        </authorList>
    </citation>
    <scope>NUCLEOTIDE SEQUENCE [LARGE SCALE GENOMIC DNA]</scope>
    <source>
        <strain evidence="2 3">PAB10Feb10-1</strain>
    </source>
</reference>